<keyword evidence="2" id="KW-1185">Reference proteome</keyword>
<sequence length="14" mass="1724">MSTPSMHTYLYMYV</sequence>
<dbReference type="EMBL" id="KN413919">
    <property type="protein sequence ID" value="KHG19768.1"/>
    <property type="molecule type" value="Genomic_DNA"/>
</dbReference>
<evidence type="ECO:0000313" key="2">
    <source>
        <dbReference type="Proteomes" id="UP000032142"/>
    </source>
</evidence>
<reference evidence="2" key="1">
    <citation type="submission" date="2014-09" db="EMBL/GenBank/DDBJ databases">
        <authorList>
            <person name="Mudge J."/>
            <person name="Ramaraj T."/>
            <person name="Lindquist I.E."/>
            <person name="Bharti A.K."/>
            <person name="Sundararajan A."/>
            <person name="Cameron C.T."/>
            <person name="Woodward J.E."/>
            <person name="May G.D."/>
            <person name="Brubaker C."/>
            <person name="Broadhvest J."/>
            <person name="Wilkins T.A."/>
        </authorList>
    </citation>
    <scope>NUCLEOTIDE SEQUENCE</scope>
    <source>
        <strain evidence="2">cv. AKA8401</strain>
    </source>
</reference>
<organism evidence="1 2">
    <name type="scientific">Gossypium arboreum</name>
    <name type="common">Tree cotton</name>
    <name type="synonym">Gossypium nanking</name>
    <dbReference type="NCBI Taxonomy" id="29729"/>
    <lineage>
        <taxon>Eukaryota</taxon>
        <taxon>Viridiplantae</taxon>
        <taxon>Streptophyta</taxon>
        <taxon>Embryophyta</taxon>
        <taxon>Tracheophyta</taxon>
        <taxon>Spermatophyta</taxon>
        <taxon>Magnoliopsida</taxon>
        <taxon>eudicotyledons</taxon>
        <taxon>Gunneridae</taxon>
        <taxon>Pentapetalae</taxon>
        <taxon>rosids</taxon>
        <taxon>malvids</taxon>
        <taxon>Malvales</taxon>
        <taxon>Malvaceae</taxon>
        <taxon>Malvoideae</taxon>
        <taxon>Gossypium</taxon>
    </lineage>
</organism>
<name>A0A0B0NZ58_GOSAR</name>
<gene>
    <name evidence="1" type="ORF">F383_03978</name>
</gene>
<proteinExistence type="predicted"/>
<accession>A0A0B0NZ58</accession>
<evidence type="ECO:0000313" key="1">
    <source>
        <dbReference type="EMBL" id="KHG19768.1"/>
    </source>
</evidence>
<dbReference type="Proteomes" id="UP000032142">
    <property type="component" value="Unassembled WGS sequence"/>
</dbReference>
<protein>
    <submittedName>
        <fullName evidence="1">Uncharacterized protein</fullName>
    </submittedName>
</protein>